<dbReference type="Gene3D" id="3.20.20.70">
    <property type="entry name" value="Aldolase class I"/>
    <property type="match status" value="1"/>
</dbReference>
<gene>
    <name evidence="7" type="primary">namA</name>
    <name evidence="7" type="ORF">GCM10011482_09500</name>
</gene>
<dbReference type="GO" id="GO:0003959">
    <property type="term" value="F:NADPH dehydrogenase activity"/>
    <property type="evidence" value="ECO:0007669"/>
    <property type="project" value="InterPro"/>
</dbReference>
<evidence type="ECO:0000256" key="1">
    <source>
        <dbReference type="ARBA" id="ARBA00001917"/>
    </source>
</evidence>
<dbReference type="AlphaFoldDB" id="A0A917JEG9"/>
<reference evidence="7" key="1">
    <citation type="journal article" date="2014" name="Int. J. Syst. Evol. Microbiol.">
        <title>Complete genome sequence of Corynebacterium casei LMG S-19264T (=DSM 44701T), isolated from a smear-ripened cheese.</title>
        <authorList>
            <consortium name="US DOE Joint Genome Institute (JGI-PGF)"/>
            <person name="Walter F."/>
            <person name="Albersmeier A."/>
            <person name="Kalinowski J."/>
            <person name="Ruckert C."/>
        </authorList>
    </citation>
    <scope>NUCLEOTIDE SEQUENCE</scope>
    <source>
        <strain evidence="7">CCM 8433</strain>
    </source>
</reference>
<evidence type="ECO:0000256" key="3">
    <source>
        <dbReference type="ARBA" id="ARBA00022643"/>
    </source>
</evidence>
<keyword evidence="5" id="KW-0560">Oxidoreductase</keyword>
<protein>
    <submittedName>
        <fullName evidence="7">NADPH dehydrogenase</fullName>
    </submittedName>
</protein>
<dbReference type="PANTHER" id="PTHR43303:SF4">
    <property type="entry name" value="NADPH DEHYDROGENASE C23G7.10C-RELATED"/>
    <property type="match status" value="1"/>
</dbReference>
<sequence length="342" mass="38313">MSLLLSPVQIAKLALKNRVVMPPMCMYEVHKEDGVATPFHFAHYGARAIGQVGLIIIEATAVAPDGRLTNQDLGLWNEEQAQKLKELVATLHFLGAKVGIQLGHGGRKAKDAVQPIASSAIPFNETYKRPHEMTKEMIKQTQQDFIDATKRAIAAGVDMIEIHGAHGYLLNEFLAPQTNQRKDEYGGTLENRYRFVREIIQEIRQFYQGSLWIRLSLSDYSEPQNSLEEWQTLAQWLEADGIDCIDVSTGGLLDRTPNMPIHAGYQVPFATQIKEAVSIPVTAVGLLDNPGLCEFLLQTNQTDLVAIGRGLIRNTNWLADAAKELKERDFQVYNHSYFRGQQ</sequence>
<dbReference type="InterPro" id="IPR001155">
    <property type="entry name" value="OxRdtase_FMN_N"/>
</dbReference>
<dbReference type="EMBL" id="BMDT01000003">
    <property type="protein sequence ID" value="GGI65296.1"/>
    <property type="molecule type" value="Genomic_DNA"/>
</dbReference>
<evidence type="ECO:0000313" key="7">
    <source>
        <dbReference type="EMBL" id="GGI65296.1"/>
    </source>
</evidence>
<feature type="domain" description="NADH:flavin oxidoreductase/NADH oxidase N-terminal" evidence="6">
    <location>
        <begin position="4"/>
        <end position="326"/>
    </location>
</feature>
<comment type="cofactor">
    <cofactor evidence="1">
        <name>FMN</name>
        <dbReference type="ChEBI" id="CHEBI:58210"/>
    </cofactor>
</comment>
<dbReference type="SUPFAM" id="SSF51395">
    <property type="entry name" value="FMN-linked oxidoreductases"/>
    <property type="match status" value="1"/>
</dbReference>
<evidence type="ECO:0000259" key="6">
    <source>
        <dbReference type="Pfam" id="PF00724"/>
    </source>
</evidence>
<keyword evidence="3" id="KW-0288">FMN</keyword>
<keyword evidence="8" id="KW-1185">Reference proteome</keyword>
<evidence type="ECO:0000256" key="4">
    <source>
        <dbReference type="ARBA" id="ARBA00022857"/>
    </source>
</evidence>
<evidence type="ECO:0000313" key="8">
    <source>
        <dbReference type="Proteomes" id="UP000622610"/>
    </source>
</evidence>
<proteinExistence type="predicted"/>
<organism evidence="7 8">
    <name type="scientific">Enterococcus alcedinis</name>
    <dbReference type="NCBI Taxonomy" id="1274384"/>
    <lineage>
        <taxon>Bacteria</taxon>
        <taxon>Bacillati</taxon>
        <taxon>Bacillota</taxon>
        <taxon>Bacilli</taxon>
        <taxon>Lactobacillales</taxon>
        <taxon>Enterococcaceae</taxon>
        <taxon>Enterococcus</taxon>
    </lineage>
</organism>
<dbReference type="Proteomes" id="UP000622610">
    <property type="component" value="Unassembled WGS sequence"/>
</dbReference>
<dbReference type="CDD" id="cd02932">
    <property type="entry name" value="OYE_YqiM_FMN"/>
    <property type="match status" value="1"/>
</dbReference>
<dbReference type="InterPro" id="IPR044152">
    <property type="entry name" value="YqjM-like"/>
</dbReference>
<evidence type="ECO:0000256" key="5">
    <source>
        <dbReference type="ARBA" id="ARBA00023002"/>
    </source>
</evidence>
<dbReference type="GO" id="GO:0050661">
    <property type="term" value="F:NADP binding"/>
    <property type="evidence" value="ECO:0007669"/>
    <property type="project" value="InterPro"/>
</dbReference>
<accession>A0A917JEG9</accession>
<evidence type="ECO:0000256" key="2">
    <source>
        <dbReference type="ARBA" id="ARBA00022630"/>
    </source>
</evidence>
<name>A0A917JEG9_9ENTE</name>
<reference evidence="7" key="2">
    <citation type="submission" date="2020-09" db="EMBL/GenBank/DDBJ databases">
        <authorList>
            <person name="Sun Q."/>
            <person name="Sedlacek I."/>
        </authorList>
    </citation>
    <scope>NUCLEOTIDE SEQUENCE</scope>
    <source>
        <strain evidence="7">CCM 8433</strain>
    </source>
</reference>
<dbReference type="GO" id="GO:0010181">
    <property type="term" value="F:FMN binding"/>
    <property type="evidence" value="ECO:0007669"/>
    <property type="project" value="InterPro"/>
</dbReference>
<keyword evidence="2" id="KW-0285">Flavoprotein</keyword>
<keyword evidence="4" id="KW-0521">NADP</keyword>
<dbReference type="RefSeq" id="WP_188367135.1">
    <property type="nucleotide sequence ID" value="NZ_BMDT01000003.1"/>
</dbReference>
<dbReference type="Pfam" id="PF00724">
    <property type="entry name" value="Oxidored_FMN"/>
    <property type="match status" value="1"/>
</dbReference>
<comment type="caution">
    <text evidence="7">The sequence shown here is derived from an EMBL/GenBank/DDBJ whole genome shotgun (WGS) entry which is preliminary data.</text>
</comment>
<dbReference type="InterPro" id="IPR013785">
    <property type="entry name" value="Aldolase_TIM"/>
</dbReference>
<dbReference type="PANTHER" id="PTHR43303">
    <property type="entry name" value="NADPH DEHYDROGENASE C23G7.10C-RELATED"/>
    <property type="match status" value="1"/>
</dbReference>